<sequence length="495" mass="55420">MSQSKAAISPRRAENFPSWYQEVVRQADLAAMSHVRGCMVIKPWGYGIWELMQRELDQQIKDRGHDNVYFPLFIPLSYIEKEAEHVEGFAKEMAVVTHHRLEKRDGRLVPAAPFEEPLVVRPTSETVIGETMAEWVQSYRDLPLKLNQWANVVRWEMRPRVLLRTTEFLWQEGHTAHATEAEAVAETLEMHQVYESFARDWLAMPVVAGEKSPTERFPGAKRTYTIEAMMQDGKAVQAGTSHYLGQNFARSAGIEFTDTDGARKHAYTTSWGASTRLVGALVMTHGDDDGLCVPPAVAPHQVVIVPVLRDSSPAVLDYANRLAEALRAQRTRFGRVRVHLDNRATRPGDKKWQWIKRGAPLLVEVGPRDAESGTVSFRNRFEPHRQQQLPLSDFVTSVGEELAGLQDRLLARATDRLDEGIRRDITTREDAESHFREDGAGFALAGWCGSSGCETGLKPLGVTIRCLPSHLSADATTCLVCGTPSNHSAIWGLSY</sequence>
<keyword evidence="1 7" id="KW-0963">Cytoplasm</keyword>
<evidence type="ECO:0000256" key="6">
    <source>
        <dbReference type="ARBA" id="ARBA00023146"/>
    </source>
</evidence>
<dbReference type="GO" id="GO:0004827">
    <property type="term" value="F:proline-tRNA ligase activity"/>
    <property type="evidence" value="ECO:0007669"/>
    <property type="project" value="UniProtKB-EC"/>
</dbReference>
<dbReference type="SUPFAM" id="SSF52954">
    <property type="entry name" value="Class II aaRS ABD-related"/>
    <property type="match status" value="1"/>
</dbReference>
<evidence type="ECO:0000256" key="7">
    <source>
        <dbReference type="HAMAP-Rule" id="MF_01571"/>
    </source>
</evidence>
<comment type="caution">
    <text evidence="9">The sequence shown here is derived from an EMBL/GenBank/DDBJ whole genome shotgun (WGS) entry which is preliminary data.</text>
</comment>
<dbReference type="EC" id="6.1.1.15" evidence="7"/>
<dbReference type="PROSITE" id="PS50862">
    <property type="entry name" value="AA_TRNA_LIGASE_II"/>
    <property type="match status" value="1"/>
</dbReference>
<reference evidence="9 10" key="1">
    <citation type="submission" date="2024-09" db="EMBL/GenBank/DDBJ databases">
        <authorList>
            <person name="Sun Q."/>
            <person name="Mori K."/>
        </authorList>
    </citation>
    <scope>NUCLEOTIDE SEQUENCE [LARGE SCALE GENOMIC DNA]</scope>
    <source>
        <strain evidence="9 10">TBRC 7907</strain>
    </source>
</reference>
<evidence type="ECO:0000313" key="9">
    <source>
        <dbReference type="EMBL" id="MFB9908500.1"/>
    </source>
</evidence>
<proteinExistence type="inferred from homology"/>
<protein>
    <recommendedName>
        <fullName evidence="7">Proline--tRNA ligase</fullName>
        <ecNumber evidence="7">6.1.1.15</ecNumber>
    </recommendedName>
    <alternativeName>
        <fullName evidence="7">Prolyl-tRNA synthetase</fullName>
        <shortName evidence="7">ProRS</shortName>
    </alternativeName>
</protein>
<evidence type="ECO:0000256" key="1">
    <source>
        <dbReference type="ARBA" id="ARBA00022490"/>
    </source>
</evidence>
<evidence type="ECO:0000256" key="5">
    <source>
        <dbReference type="ARBA" id="ARBA00022917"/>
    </source>
</evidence>
<dbReference type="Gene3D" id="3.30.110.30">
    <property type="entry name" value="C-terminal domain of ProRS"/>
    <property type="match status" value="1"/>
</dbReference>
<dbReference type="Pfam" id="PF03129">
    <property type="entry name" value="HGTP_anticodon"/>
    <property type="match status" value="1"/>
</dbReference>
<dbReference type="Pfam" id="PF09180">
    <property type="entry name" value="ProRS-C_1"/>
    <property type="match status" value="1"/>
</dbReference>
<dbReference type="InterPro" id="IPR045864">
    <property type="entry name" value="aa-tRNA-synth_II/BPL/LPL"/>
</dbReference>
<gene>
    <name evidence="7 9" type="primary">proS</name>
    <name evidence="9" type="ORF">ACFFQA_31575</name>
</gene>
<dbReference type="PANTHER" id="PTHR43382:SF2">
    <property type="entry name" value="BIFUNCTIONAL GLUTAMATE_PROLINE--TRNA LIGASE"/>
    <property type="match status" value="1"/>
</dbReference>
<dbReference type="InterPro" id="IPR016061">
    <property type="entry name" value="Pro-tRNA_ligase_II_C"/>
</dbReference>
<dbReference type="RefSeq" id="WP_377860265.1">
    <property type="nucleotide sequence ID" value="NZ_JBHLZU010000027.1"/>
</dbReference>
<accession>A0ABV6A5P8</accession>
<dbReference type="SUPFAM" id="SSF64586">
    <property type="entry name" value="C-terminal domain of ProRS"/>
    <property type="match status" value="1"/>
</dbReference>
<dbReference type="Proteomes" id="UP001589693">
    <property type="component" value="Unassembled WGS sequence"/>
</dbReference>
<dbReference type="CDD" id="cd00778">
    <property type="entry name" value="ProRS_core_arch_euk"/>
    <property type="match status" value="1"/>
</dbReference>
<evidence type="ECO:0000256" key="4">
    <source>
        <dbReference type="ARBA" id="ARBA00022840"/>
    </source>
</evidence>
<evidence type="ECO:0000256" key="2">
    <source>
        <dbReference type="ARBA" id="ARBA00022598"/>
    </source>
</evidence>
<dbReference type="HAMAP" id="MF_01571">
    <property type="entry name" value="Pro_tRNA_synth_type3"/>
    <property type="match status" value="1"/>
</dbReference>
<keyword evidence="6 7" id="KW-0030">Aminoacyl-tRNA synthetase</keyword>
<evidence type="ECO:0000313" key="10">
    <source>
        <dbReference type="Proteomes" id="UP001589693"/>
    </source>
</evidence>
<keyword evidence="4 7" id="KW-0067">ATP-binding</keyword>
<dbReference type="NCBIfam" id="TIGR00408">
    <property type="entry name" value="proS_fam_I"/>
    <property type="match status" value="1"/>
</dbReference>
<comment type="subcellular location">
    <subcellularLocation>
        <location evidence="7">Cytoplasm</location>
    </subcellularLocation>
</comment>
<dbReference type="SUPFAM" id="SSF55681">
    <property type="entry name" value="Class II aaRS and biotin synthetases"/>
    <property type="match status" value="1"/>
</dbReference>
<dbReference type="Pfam" id="PF00587">
    <property type="entry name" value="tRNA-synt_2b"/>
    <property type="match status" value="1"/>
</dbReference>
<dbReference type="PANTHER" id="PTHR43382">
    <property type="entry name" value="PROLYL-TRNA SYNTHETASE"/>
    <property type="match status" value="1"/>
</dbReference>
<comment type="function">
    <text evidence="7">Catalyzes the attachment of proline to tRNA(Pro) in a two-step reaction: proline is first activated by ATP to form Pro-AMP and then transferred to the acceptor end of tRNA(Pro).</text>
</comment>
<keyword evidence="10" id="KW-1185">Reference proteome</keyword>
<organism evidence="9 10">
    <name type="scientific">Allokutzneria oryzae</name>
    <dbReference type="NCBI Taxonomy" id="1378989"/>
    <lineage>
        <taxon>Bacteria</taxon>
        <taxon>Bacillati</taxon>
        <taxon>Actinomycetota</taxon>
        <taxon>Actinomycetes</taxon>
        <taxon>Pseudonocardiales</taxon>
        <taxon>Pseudonocardiaceae</taxon>
        <taxon>Allokutzneria</taxon>
    </lineage>
</organism>
<evidence type="ECO:0000259" key="8">
    <source>
        <dbReference type="PROSITE" id="PS50862"/>
    </source>
</evidence>
<keyword evidence="2 7" id="KW-0436">Ligase</keyword>
<dbReference type="EMBL" id="JBHLZU010000027">
    <property type="protein sequence ID" value="MFB9908500.1"/>
    <property type="molecule type" value="Genomic_DNA"/>
</dbReference>
<keyword evidence="5 7" id="KW-0648">Protein biosynthesis</keyword>
<keyword evidence="3 7" id="KW-0547">Nucleotide-binding</keyword>
<comment type="subunit">
    <text evidence="7">Homodimer.</text>
</comment>
<comment type="domain">
    <text evidence="7">Consists of three domains: the N-terminal catalytic domain, the anticodon-binding domain and the C-terminal extension.</text>
</comment>
<dbReference type="InterPro" id="IPR006195">
    <property type="entry name" value="aa-tRNA-synth_II"/>
</dbReference>
<dbReference type="InterPro" id="IPR036621">
    <property type="entry name" value="Anticodon-bd_dom_sf"/>
</dbReference>
<feature type="domain" description="Aminoacyl-transfer RNA synthetases class-II family profile" evidence="8">
    <location>
        <begin position="45"/>
        <end position="294"/>
    </location>
</feature>
<comment type="catalytic activity">
    <reaction evidence="7">
        <text>tRNA(Pro) + L-proline + ATP = L-prolyl-tRNA(Pro) + AMP + diphosphate</text>
        <dbReference type="Rhea" id="RHEA:14305"/>
        <dbReference type="Rhea" id="RHEA-COMP:9700"/>
        <dbReference type="Rhea" id="RHEA-COMP:9702"/>
        <dbReference type="ChEBI" id="CHEBI:30616"/>
        <dbReference type="ChEBI" id="CHEBI:33019"/>
        <dbReference type="ChEBI" id="CHEBI:60039"/>
        <dbReference type="ChEBI" id="CHEBI:78442"/>
        <dbReference type="ChEBI" id="CHEBI:78532"/>
        <dbReference type="ChEBI" id="CHEBI:456215"/>
        <dbReference type="EC" id="6.1.1.15"/>
    </reaction>
</comment>
<dbReference type="Gene3D" id="3.40.50.800">
    <property type="entry name" value="Anticodon-binding domain"/>
    <property type="match status" value="1"/>
</dbReference>
<dbReference type="InterPro" id="IPR004154">
    <property type="entry name" value="Anticodon-bd"/>
</dbReference>
<comment type="similarity">
    <text evidence="7">Belongs to the class-II aminoacyl-tRNA synthetase family. ProS type 3 subfamily.</text>
</comment>
<dbReference type="SMART" id="SM00946">
    <property type="entry name" value="ProRS-C_1"/>
    <property type="match status" value="1"/>
</dbReference>
<dbReference type="InterPro" id="IPR002314">
    <property type="entry name" value="aa-tRNA-synt_IIb"/>
</dbReference>
<dbReference type="Gene3D" id="3.30.930.10">
    <property type="entry name" value="Bira Bifunctional Protein, Domain 2"/>
    <property type="match status" value="1"/>
</dbReference>
<name>A0ABV6A5P8_9PSEU</name>
<dbReference type="InterPro" id="IPR033721">
    <property type="entry name" value="ProRS_core_arch_euk"/>
</dbReference>
<evidence type="ECO:0000256" key="3">
    <source>
        <dbReference type="ARBA" id="ARBA00022741"/>
    </source>
</evidence>
<dbReference type="InterPro" id="IPR017449">
    <property type="entry name" value="Pro-tRNA_synth_II"/>
</dbReference>
<dbReference type="InterPro" id="IPR004499">
    <property type="entry name" value="Pro-tRNA-ligase_IIa_arc-type"/>
</dbReference>